<evidence type="ECO:0000313" key="9">
    <source>
        <dbReference type="EMBL" id="GLD72791.1"/>
    </source>
</evidence>
<dbReference type="GO" id="GO:0005768">
    <property type="term" value="C:endosome"/>
    <property type="evidence" value="ECO:0007669"/>
    <property type="project" value="TreeGrafter"/>
</dbReference>
<dbReference type="GO" id="GO:0007030">
    <property type="term" value="P:Golgi organization"/>
    <property type="evidence" value="ECO:0007669"/>
    <property type="project" value="TreeGrafter"/>
</dbReference>
<keyword evidence="4 7" id="KW-0067">ATP-binding</keyword>
<dbReference type="GO" id="GO:0005802">
    <property type="term" value="C:trans-Golgi network"/>
    <property type="evidence" value="ECO:0007669"/>
    <property type="project" value="TreeGrafter"/>
</dbReference>
<keyword evidence="5" id="KW-0443">Lipid metabolism</keyword>
<keyword evidence="1 7" id="KW-0808">Transferase</keyword>
<dbReference type="GO" id="GO:0046854">
    <property type="term" value="P:phosphatidylinositol phosphate biosynthetic process"/>
    <property type="evidence" value="ECO:0007669"/>
    <property type="project" value="UniProtKB-UniRule"/>
</dbReference>
<evidence type="ECO:0000256" key="2">
    <source>
        <dbReference type="ARBA" id="ARBA00022741"/>
    </source>
</evidence>
<keyword evidence="10" id="KW-1185">Reference proteome</keyword>
<dbReference type="EC" id="2.7.1.67" evidence="7"/>
<gene>
    <name evidence="9" type="ORF">AKAME5_002411600</name>
</gene>
<evidence type="ECO:0000313" key="10">
    <source>
        <dbReference type="Proteomes" id="UP001279410"/>
    </source>
</evidence>
<dbReference type="InterPro" id="IPR039756">
    <property type="entry name" value="Lsb6/PI4K2"/>
</dbReference>
<feature type="compositionally biased region" description="Acidic residues" evidence="8">
    <location>
        <begin position="1"/>
        <end position="12"/>
    </location>
</feature>
<dbReference type="GO" id="GO:0005765">
    <property type="term" value="C:lysosomal membrane"/>
    <property type="evidence" value="ECO:0007669"/>
    <property type="project" value="TreeGrafter"/>
</dbReference>
<name>A0AAD3NH18_LATJO</name>
<evidence type="ECO:0000256" key="1">
    <source>
        <dbReference type="ARBA" id="ARBA00022679"/>
    </source>
</evidence>
<dbReference type="GO" id="GO:0004430">
    <property type="term" value="F:1-phosphatidylinositol 4-kinase activity"/>
    <property type="evidence" value="ECO:0007669"/>
    <property type="project" value="UniProtKB-UniRule"/>
</dbReference>
<evidence type="ECO:0000256" key="3">
    <source>
        <dbReference type="ARBA" id="ARBA00022777"/>
    </source>
</evidence>
<keyword evidence="2 7" id="KW-0547">Nucleotide-binding</keyword>
<dbReference type="EMBL" id="BRZM01001226">
    <property type="protein sequence ID" value="GLD72791.1"/>
    <property type="molecule type" value="Genomic_DNA"/>
</dbReference>
<evidence type="ECO:0000256" key="6">
    <source>
        <dbReference type="ARBA" id="ARBA00036767"/>
    </source>
</evidence>
<evidence type="ECO:0000256" key="4">
    <source>
        <dbReference type="ARBA" id="ARBA00022840"/>
    </source>
</evidence>
<dbReference type="GO" id="GO:0005886">
    <property type="term" value="C:plasma membrane"/>
    <property type="evidence" value="ECO:0007669"/>
    <property type="project" value="TreeGrafter"/>
</dbReference>
<feature type="region of interest" description="Disordered" evidence="8">
    <location>
        <begin position="85"/>
        <end position="122"/>
    </location>
</feature>
<comment type="caution">
    <text evidence="9">The sequence shown here is derived from an EMBL/GenBank/DDBJ whole genome shotgun (WGS) entry which is preliminary data.</text>
</comment>
<protein>
    <recommendedName>
        <fullName evidence="7">Phosphatidylinositol 4-kinase type 2</fullName>
        <ecNumber evidence="7">2.7.1.67</ecNumber>
    </recommendedName>
</protein>
<comment type="catalytic activity">
    <reaction evidence="6">
        <text>a 1,2-diacyl-sn-glycero-3-phospho-(1D-myo-inositol) + ATP = a 1,2-diacyl-sn-glycero-3-phospho-(1D-myo-inositol 4-phosphate) + ADP + H(+)</text>
        <dbReference type="Rhea" id="RHEA:19877"/>
        <dbReference type="ChEBI" id="CHEBI:15378"/>
        <dbReference type="ChEBI" id="CHEBI:30616"/>
        <dbReference type="ChEBI" id="CHEBI:57880"/>
        <dbReference type="ChEBI" id="CHEBI:58178"/>
        <dbReference type="ChEBI" id="CHEBI:456216"/>
        <dbReference type="EC" id="2.7.1.67"/>
    </reaction>
    <physiologicalReaction direction="left-to-right" evidence="6">
        <dbReference type="Rhea" id="RHEA:19878"/>
    </physiologicalReaction>
</comment>
<comment type="similarity">
    <text evidence="7">Belongs to the PI3/PI4-kinase family. Type II PI4K subfamily.</text>
</comment>
<dbReference type="PANTHER" id="PTHR12865">
    <property type="entry name" value="PHOSPHATIDYLINOSITOL 4-KINASE TYPE-II"/>
    <property type="match status" value="1"/>
</dbReference>
<organism evidence="9 10">
    <name type="scientific">Lates japonicus</name>
    <name type="common">Japanese lates</name>
    <dbReference type="NCBI Taxonomy" id="270547"/>
    <lineage>
        <taxon>Eukaryota</taxon>
        <taxon>Metazoa</taxon>
        <taxon>Chordata</taxon>
        <taxon>Craniata</taxon>
        <taxon>Vertebrata</taxon>
        <taxon>Euteleostomi</taxon>
        <taxon>Actinopterygii</taxon>
        <taxon>Neopterygii</taxon>
        <taxon>Teleostei</taxon>
        <taxon>Neoteleostei</taxon>
        <taxon>Acanthomorphata</taxon>
        <taxon>Carangaria</taxon>
        <taxon>Carangaria incertae sedis</taxon>
        <taxon>Centropomidae</taxon>
        <taxon>Lates</taxon>
    </lineage>
</organism>
<keyword evidence="7" id="KW-0472">Membrane</keyword>
<keyword evidence="3 7" id="KW-0418">Kinase</keyword>
<reference evidence="9" key="1">
    <citation type="submission" date="2022-08" db="EMBL/GenBank/DDBJ databases">
        <title>Genome sequencing of akame (Lates japonicus).</title>
        <authorList>
            <person name="Hashiguchi Y."/>
            <person name="Takahashi H."/>
        </authorList>
    </citation>
    <scope>NUCLEOTIDE SEQUENCE</scope>
    <source>
        <strain evidence="9">Kochi</strain>
    </source>
</reference>
<comment type="subcellular location">
    <subcellularLocation>
        <location evidence="7">Membrane</location>
        <topology evidence="7">Peripheral membrane protein</topology>
    </subcellularLocation>
</comment>
<dbReference type="AlphaFoldDB" id="A0AAD3NH18"/>
<dbReference type="GO" id="GO:0007032">
    <property type="term" value="P:endosome organization"/>
    <property type="evidence" value="ECO:0007669"/>
    <property type="project" value="TreeGrafter"/>
</dbReference>
<accession>A0AAD3NH18</accession>
<proteinExistence type="inferred from homology"/>
<evidence type="ECO:0000256" key="5">
    <source>
        <dbReference type="ARBA" id="ARBA00023098"/>
    </source>
</evidence>
<sequence>MMSECDPTETETSEPAQDTGATAVSVLESNFHSTDPPKVLFDKNRTGLGHVANPGVAVRISDSCESVLTELETDGSGEEALLLPCLAGGSTSPRGAREKRSRRNRHSSSSDKDTLASPGTNSGDFNHFLTHPEFADIIQRAEQVIENGVFPERILQGSSGSYFVKDPKGANLTSGIEVIGKSPIQLGADALRWWSAAAQACQDAWSHFRVFTQTFHCKRPFFTSLGSQSMDEEHDGGENLTVALF</sequence>
<feature type="compositionally biased region" description="Basic residues" evidence="8">
    <location>
        <begin position="97"/>
        <end position="106"/>
    </location>
</feature>
<evidence type="ECO:0000256" key="7">
    <source>
        <dbReference type="RuleBase" id="RU367084"/>
    </source>
</evidence>
<evidence type="ECO:0000256" key="8">
    <source>
        <dbReference type="SAM" id="MobiDB-lite"/>
    </source>
</evidence>
<dbReference type="PANTHER" id="PTHR12865:SF6">
    <property type="entry name" value="PHOSPHATIDYLINOSITOL 4-KINASE TYPE 2-BETA"/>
    <property type="match status" value="1"/>
</dbReference>
<dbReference type="Proteomes" id="UP001279410">
    <property type="component" value="Unassembled WGS sequence"/>
</dbReference>
<feature type="region of interest" description="Disordered" evidence="8">
    <location>
        <begin position="1"/>
        <end position="20"/>
    </location>
</feature>
<dbReference type="GO" id="GO:0005524">
    <property type="term" value="F:ATP binding"/>
    <property type="evidence" value="ECO:0007669"/>
    <property type="project" value="UniProtKB-UniRule"/>
</dbReference>